<feature type="domain" description="Transposase IS200-like" evidence="1">
    <location>
        <begin position="18"/>
        <end position="138"/>
    </location>
</feature>
<organism evidence="2 3">
    <name type="scientific">Murinocardiopsis flavida</name>
    <dbReference type="NCBI Taxonomy" id="645275"/>
    <lineage>
        <taxon>Bacteria</taxon>
        <taxon>Bacillati</taxon>
        <taxon>Actinomycetota</taxon>
        <taxon>Actinomycetes</taxon>
        <taxon>Streptosporangiales</taxon>
        <taxon>Nocardiopsidaceae</taxon>
        <taxon>Murinocardiopsis</taxon>
    </lineage>
</organism>
<dbReference type="Proteomes" id="UP000240542">
    <property type="component" value="Unassembled WGS sequence"/>
</dbReference>
<proteinExistence type="predicted"/>
<gene>
    <name evidence="2" type="ORF">CLV63_13116</name>
</gene>
<sequence>MSPRWEPDPDIRRGRSVVHTLHAHLVFVPRYRRGVFTDEILTRCEEIMRQVCAKANVELCEFNGERDHVHLLIHYPPQVKLSALVGSLKGVSAHYLRKEYADHIKRYLWGEHFWSPSYFAASAGGAPLVVVKEYIEDQKRPG</sequence>
<dbReference type="AlphaFoldDB" id="A0A2P8CR70"/>
<dbReference type="Pfam" id="PF01797">
    <property type="entry name" value="Y1_Tnp"/>
    <property type="match status" value="1"/>
</dbReference>
<dbReference type="OrthoDB" id="9798161at2"/>
<dbReference type="SUPFAM" id="SSF143422">
    <property type="entry name" value="Transposase IS200-like"/>
    <property type="match status" value="1"/>
</dbReference>
<dbReference type="PANTHER" id="PTHR33360:SF2">
    <property type="entry name" value="TRANSPOSASE FOR INSERTION SEQUENCE ELEMENT IS200"/>
    <property type="match status" value="1"/>
</dbReference>
<evidence type="ECO:0000313" key="2">
    <source>
        <dbReference type="EMBL" id="PSK87463.1"/>
    </source>
</evidence>
<evidence type="ECO:0000313" key="3">
    <source>
        <dbReference type="Proteomes" id="UP000240542"/>
    </source>
</evidence>
<reference evidence="2 3" key="1">
    <citation type="submission" date="2018-03" db="EMBL/GenBank/DDBJ databases">
        <title>Genomic Encyclopedia of Archaeal and Bacterial Type Strains, Phase II (KMG-II): from individual species to whole genera.</title>
        <authorList>
            <person name="Goeker M."/>
        </authorList>
    </citation>
    <scope>NUCLEOTIDE SEQUENCE [LARGE SCALE GENOMIC DNA]</scope>
    <source>
        <strain evidence="2 3">DSM 45312</strain>
    </source>
</reference>
<dbReference type="Gene3D" id="3.30.70.1290">
    <property type="entry name" value="Transposase IS200-like"/>
    <property type="match status" value="1"/>
</dbReference>
<dbReference type="GO" id="GO:0006313">
    <property type="term" value="P:DNA transposition"/>
    <property type="evidence" value="ECO:0007669"/>
    <property type="project" value="InterPro"/>
</dbReference>
<dbReference type="EMBL" id="PYGA01000031">
    <property type="protein sequence ID" value="PSK87463.1"/>
    <property type="molecule type" value="Genomic_DNA"/>
</dbReference>
<dbReference type="InterPro" id="IPR036515">
    <property type="entry name" value="Transposase_17_sf"/>
</dbReference>
<dbReference type="NCBIfam" id="NF033573">
    <property type="entry name" value="transpos_IS200"/>
    <property type="match status" value="1"/>
</dbReference>
<dbReference type="GO" id="GO:0003677">
    <property type="term" value="F:DNA binding"/>
    <property type="evidence" value="ECO:0007669"/>
    <property type="project" value="InterPro"/>
</dbReference>
<accession>A0A2P8CR70</accession>
<name>A0A2P8CR70_9ACTN</name>
<dbReference type="GO" id="GO:0004803">
    <property type="term" value="F:transposase activity"/>
    <property type="evidence" value="ECO:0007669"/>
    <property type="project" value="InterPro"/>
</dbReference>
<evidence type="ECO:0000259" key="1">
    <source>
        <dbReference type="SMART" id="SM01321"/>
    </source>
</evidence>
<dbReference type="InterPro" id="IPR002686">
    <property type="entry name" value="Transposase_17"/>
</dbReference>
<dbReference type="PANTHER" id="PTHR33360">
    <property type="entry name" value="TRANSPOSASE FOR INSERTION SEQUENCE ELEMENT IS200"/>
    <property type="match status" value="1"/>
</dbReference>
<keyword evidence="3" id="KW-1185">Reference proteome</keyword>
<comment type="caution">
    <text evidence="2">The sequence shown here is derived from an EMBL/GenBank/DDBJ whole genome shotgun (WGS) entry which is preliminary data.</text>
</comment>
<dbReference type="RefSeq" id="WP_106586522.1">
    <property type="nucleotide sequence ID" value="NZ_PYGA01000031.1"/>
</dbReference>
<protein>
    <submittedName>
        <fullName evidence="2">Putative transposase</fullName>
    </submittedName>
</protein>
<dbReference type="SMART" id="SM01321">
    <property type="entry name" value="Y1_Tnp"/>
    <property type="match status" value="1"/>
</dbReference>